<dbReference type="InterPro" id="IPR036097">
    <property type="entry name" value="HisK_dim/P_sf"/>
</dbReference>
<evidence type="ECO:0000256" key="7">
    <source>
        <dbReference type="ARBA" id="ARBA00022840"/>
    </source>
</evidence>
<reference evidence="16" key="1">
    <citation type="submission" date="2012-11" db="EMBL/GenBank/DDBJ databases">
        <authorList>
            <person name="Lucero-Rivera Y.E."/>
            <person name="Tovar-Ramirez D."/>
        </authorList>
    </citation>
    <scope>NUCLEOTIDE SEQUENCE [LARGE SCALE GENOMIC DNA]</scope>
    <source>
        <strain evidence="16">Araruama</strain>
    </source>
</reference>
<comment type="subunit">
    <text evidence="9">At low DSF concentrations, interacts with RpfF.</text>
</comment>
<evidence type="ECO:0000259" key="12">
    <source>
        <dbReference type="PROSITE" id="PS50109"/>
    </source>
</evidence>
<dbReference type="CDD" id="cd00130">
    <property type="entry name" value="PAS"/>
    <property type="match status" value="1"/>
</dbReference>
<keyword evidence="5" id="KW-0547">Nucleotide-binding</keyword>
<evidence type="ECO:0000256" key="9">
    <source>
        <dbReference type="ARBA" id="ARBA00064003"/>
    </source>
</evidence>
<feature type="domain" description="PAS" evidence="13">
    <location>
        <begin position="92"/>
        <end position="164"/>
    </location>
</feature>
<evidence type="ECO:0000256" key="6">
    <source>
        <dbReference type="ARBA" id="ARBA00022777"/>
    </source>
</evidence>
<protein>
    <recommendedName>
        <fullName evidence="10">Sensory/regulatory protein RpfC</fullName>
        <ecNumber evidence="2">2.7.13.3</ecNumber>
    </recommendedName>
</protein>
<dbReference type="SMART" id="SM00086">
    <property type="entry name" value="PAC"/>
    <property type="match status" value="1"/>
</dbReference>
<dbReference type="Pfam" id="PF08447">
    <property type="entry name" value="PAS_3"/>
    <property type="match status" value="1"/>
</dbReference>
<dbReference type="SMART" id="SM00387">
    <property type="entry name" value="HATPase_c"/>
    <property type="match status" value="1"/>
</dbReference>
<dbReference type="InterPro" id="IPR036890">
    <property type="entry name" value="HATPase_C_sf"/>
</dbReference>
<comment type="catalytic activity">
    <reaction evidence="1">
        <text>ATP + protein L-histidine = ADP + protein N-phospho-L-histidine.</text>
        <dbReference type="EC" id="2.7.13.3"/>
    </reaction>
</comment>
<dbReference type="SUPFAM" id="SSF55785">
    <property type="entry name" value="PYP-like sensor domain (PAS domain)"/>
    <property type="match status" value="1"/>
</dbReference>
<dbReference type="AlphaFoldDB" id="A0A1V1PEG5"/>
<dbReference type="PROSITE" id="PS50112">
    <property type="entry name" value="PAS"/>
    <property type="match status" value="1"/>
</dbReference>
<feature type="transmembrane region" description="Helical" evidence="11">
    <location>
        <begin position="21"/>
        <end position="40"/>
    </location>
</feature>
<evidence type="ECO:0000256" key="8">
    <source>
        <dbReference type="ARBA" id="ARBA00023012"/>
    </source>
</evidence>
<dbReference type="GO" id="GO:0005886">
    <property type="term" value="C:plasma membrane"/>
    <property type="evidence" value="ECO:0007669"/>
    <property type="project" value="TreeGrafter"/>
</dbReference>
<dbReference type="SMART" id="SM00388">
    <property type="entry name" value="HisKA"/>
    <property type="match status" value="1"/>
</dbReference>
<proteinExistence type="predicted"/>
<keyword evidence="8" id="KW-0902">Two-component regulatory system</keyword>
<dbReference type="Gene3D" id="3.30.450.20">
    <property type="entry name" value="PAS domain"/>
    <property type="match status" value="1"/>
</dbReference>
<evidence type="ECO:0000256" key="2">
    <source>
        <dbReference type="ARBA" id="ARBA00012438"/>
    </source>
</evidence>
<keyword evidence="11" id="KW-0812">Transmembrane</keyword>
<dbReference type="InterPro" id="IPR003661">
    <property type="entry name" value="HisK_dim/P_dom"/>
</dbReference>
<organism evidence="15 16">
    <name type="scientific">Candidatus Magnetoglobus multicellularis str. Araruama</name>
    <dbReference type="NCBI Taxonomy" id="890399"/>
    <lineage>
        <taxon>Bacteria</taxon>
        <taxon>Pseudomonadati</taxon>
        <taxon>Thermodesulfobacteriota</taxon>
        <taxon>Desulfobacteria</taxon>
        <taxon>Desulfobacterales</taxon>
        <taxon>Desulfobacteraceae</taxon>
        <taxon>Candidatus Magnetoglobus</taxon>
    </lineage>
</organism>
<dbReference type="FunFam" id="1.10.287.130:FF:000002">
    <property type="entry name" value="Two-component osmosensing histidine kinase"/>
    <property type="match status" value="1"/>
</dbReference>
<dbReference type="FunFam" id="3.30.565.10:FF:000010">
    <property type="entry name" value="Sensor histidine kinase RcsC"/>
    <property type="match status" value="1"/>
</dbReference>
<dbReference type="InterPro" id="IPR000700">
    <property type="entry name" value="PAS-assoc_C"/>
</dbReference>
<keyword evidence="11" id="KW-1133">Transmembrane helix</keyword>
<dbReference type="PANTHER" id="PTHR43047:SF72">
    <property type="entry name" value="OSMOSENSING HISTIDINE PROTEIN KINASE SLN1"/>
    <property type="match status" value="1"/>
</dbReference>
<accession>A0A1V1PEG5</accession>
<dbReference type="GO" id="GO:0005524">
    <property type="term" value="F:ATP binding"/>
    <property type="evidence" value="ECO:0007669"/>
    <property type="project" value="UniProtKB-KW"/>
</dbReference>
<keyword evidence="6 15" id="KW-0418">Kinase</keyword>
<dbReference type="InterPro" id="IPR001610">
    <property type="entry name" value="PAC"/>
</dbReference>
<dbReference type="InterPro" id="IPR005467">
    <property type="entry name" value="His_kinase_dom"/>
</dbReference>
<dbReference type="GO" id="GO:0009927">
    <property type="term" value="F:histidine phosphotransfer kinase activity"/>
    <property type="evidence" value="ECO:0007669"/>
    <property type="project" value="TreeGrafter"/>
</dbReference>
<evidence type="ECO:0000256" key="5">
    <source>
        <dbReference type="ARBA" id="ARBA00022741"/>
    </source>
</evidence>
<keyword evidence="11" id="KW-0472">Membrane</keyword>
<feature type="domain" description="Histidine kinase" evidence="12">
    <location>
        <begin position="238"/>
        <end position="459"/>
    </location>
</feature>
<dbReference type="InterPro" id="IPR035965">
    <property type="entry name" value="PAS-like_dom_sf"/>
</dbReference>
<dbReference type="SUPFAM" id="SSF47384">
    <property type="entry name" value="Homodimeric domain of signal transducing histidine kinase"/>
    <property type="match status" value="1"/>
</dbReference>
<dbReference type="InterPro" id="IPR003594">
    <property type="entry name" value="HATPase_dom"/>
</dbReference>
<dbReference type="SUPFAM" id="SSF55874">
    <property type="entry name" value="ATPase domain of HSP90 chaperone/DNA topoisomerase II/histidine kinase"/>
    <property type="match status" value="1"/>
</dbReference>
<feature type="domain" description="PAC" evidence="14">
    <location>
        <begin position="167"/>
        <end position="220"/>
    </location>
</feature>
<dbReference type="InterPro" id="IPR013655">
    <property type="entry name" value="PAS_fold_3"/>
</dbReference>
<evidence type="ECO:0000256" key="10">
    <source>
        <dbReference type="ARBA" id="ARBA00068150"/>
    </source>
</evidence>
<dbReference type="EMBL" id="ATBP01000075">
    <property type="protein sequence ID" value="ETR73271.1"/>
    <property type="molecule type" value="Genomic_DNA"/>
</dbReference>
<gene>
    <name evidence="15" type="ORF">OMM_01077</name>
</gene>
<dbReference type="CDD" id="cd00082">
    <property type="entry name" value="HisKA"/>
    <property type="match status" value="1"/>
</dbReference>
<comment type="caution">
    <text evidence="15">The sequence shown here is derived from an EMBL/GenBank/DDBJ whole genome shotgun (WGS) entry which is preliminary data.</text>
</comment>
<evidence type="ECO:0000256" key="11">
    <source>
        <dbReference type="SAM" id="Phobius"/>
    </source>
</evidence>
<dbReference type="PANTHER" id="PTHR43047">
    <property type="entry name" value="TWO-COMPONENT HISTIDINE PROTEIN KINASE"/>
    <property type="match status" value="1"/>
</dbReference>
<dbReference type="Gene3D" id="3.30.565.10">
    <property type="entry name" value="Histidine kinase-like ATPase, C-terminal domain"/>
    <property type="match status" value="1"/>
</dbReference>
<evidence type="ECO:0000256" key="3">
    <source>
        <dbReference type="ARBA" id="ARBA00022553"/>
    </source>
</evidence>
<keyword evidence="7" id="KW-0067">ATP-binding</keyword>
<dbReference type="PROSITE" id="PS50109">
    <property type="entry name" value="HIS_KIN"/>
    <property type="match status" value="1"/>
</dbReference>
<keyword evidence="3" id="KW-0597">Phosphoprotein</keyword>
<dbReference type="InterPro" id="IPR000014">
    <property type="entry name" value="PAS"/>
</dbReference>
<evidence type="ECO:0000259" key="13">
    <source>
        <dbReference type="PROSITE" id="PS50112"/>
    </source>
</evidence>
<dbReference type="Gene3D" id="1.10.287.130">
    <property type="match status" value="1"/>
</dbReference>
<dbReference type="PROSITE" id="PS50113">
    <property type="entry name" value="PAC"/>
    <property type="match status" value="1"/>
</dbReference>
<dbReference type="Pfam" id="PF00512">
    <property type="entry name" value="HisKA"/>
    <property type="match status" value="1"/>
</dbReference>
<evidence type="ECO:0000256" key="4">
    <source>
        <dbReference type="ARBA" id="ARBA00022679"/>
    </source>
</evidence>
<name>A0A1V1PEG5_9BACT</name>
<dbReference type="InterPro" id="IPR004358">
    <property type="entry name" value="Sig_transdc_His_kin-like_C"/>
</dbReference>
<evidence type="ECO:0000313" key="15">
    <source>
        <dbReference type="EMBL" id="ETR73271.1"/>
    </source>
</evidence>
<dbReference type="EC" id="2.7.13.3" evidence="2"/>
<sequence>MVGQTSGWIIIMTNFKLSRSFVTLFIVITAAFSFICRGVPDFVNSHPTLTIWLFRMFGIAIIAYILLSMELFFRQNKQMNELLEKQANLIKHQERLDLTIDAGGIGYWDWDMTDNSVYFNPSYYTMLGYASGELPMVLDTWLSLLHPDDKKTVVPEILGYVEKAMPFSVDFRLKCKDGSWKWISGRGKTYNLDSQGKPQRAFGVHVDINERRKAKEALITALQEAEHANTIKSQFLANMSHEFRTPMNGIIGMSGHLLETPLSDEQLRYAKIIQECGDTLLQLINDILDFSEIDSGKTTLKIRTFHLANLVKSTVEMMTSRAQEKKLSIKCFIDPTIPEQLEGDTSRIQQILIYLIDNAIKFTPQGEIVVQAVLESDKQTYTDIQFSVTDTGIGIPSELHEKIFSPLFQKDSSSTREYGGAGLGLALARHFTALMCGDIGVTSEPGVGSTFWFIIGLQKKTIRIPNKENCISENFF</sequence>
<evidence type="ECO:0000256" key="1">
    <source>
        <dbReference type="ARBA" id="ARBA00000085"/>
    </source>
</evidence>
<dbReference type="Proteomes" id="UP000189670">
    <property type="component" value="Unassembled WGS sequence"/>
</dbReference>
<dbReference type="PRINTS" id="PR00344">
    <property type="entry name" value="BCTRLSENSOR"/>
</dbReference>
<dbReference type="GO" id="GO:0000155">
    <property type="term" value="F:phosphorelay sensor kinase activity"/>
    <property type="evidence" value="ECO:0007669"/>
    <property type="project" value="InterPro"/>
</dbReference>
<evidence type="ECO:0000313" key="16">
    <source>
        <dbReference type="Proteomes" id="UP000189670"/>
    </source>
</evidence>
<dbReference type="NCBIfam" id="TIGR00229">
    <property type="entry name" value="sensory_box"/>
    <property type="match status" value="1"/>
</dbReference>
<evidence type="ECO:0000259" key="14">
    <source>
        <dbReference type="PROSITE" id="PS50113"/>
    </source>
</evidence>
<dbReference type="Pfam" id="PF02518">
    <property type="entry name" value="HATPase_c"/>
    <property type="match status" value="1"/>
</dbReference>
<feature type="transmembrane region" description="Helical" evidence="11">
    <location>
        <begin position="52"/>
        <end position="73"/>
    </location>
</feature>
<keyword evidence="4" id="KW-0808">Transferase</keyword>